<dbReference type="RefSeq" id="XP_064667050.1">
    <property type="nucleotide sequence ID" value="XM_064813822.1"/>
</dbReference>
<dbReference type="Proteomes" id="UP001302812">
    <property type="component" value="Unassembled WGS sequence"/>
</dbReference>
<gene>
    <name evidence="3" type="ORF">N656DRAFT_771063</name>
</gene>
<evidence type="ECO:0000256" key="1">
    <source>
        <dbReference type="SAM" id="MobiDB-lite"/>
    </source>
</evidence>
<dbReference type="EMBL" id="MU853356">
    <property type="protein sequence ID" value="KAK4109480.1"/>
    <property type="molecule type" value="Genomic_DNA"/>
</dbReference>
<feature type="transmembrane region" description="Helical" evidence="2">
    <location>
        <begin position="152"/>
        <end position="173"/>
    </location>
</feature>
<keyword evidence="4" id="KW-1185">Reference proteome</keyword>
<keyword evidence="2" id="KW-1133">Transmembrane helix</keyword>
<proteinExistence type="predicted"/>
<evidence type="ECO:0000313" key="4">
    <source>
        <dbReference type="Proteomes" id="UP001302812"/>
    </source>
</evidence>
<accession>A0AAN6T8U5</accession>
<protein>
    <recommendedName>
        <fullName evidence="5">MARVEL domain-containing protein</fullName>
    </recommendedName>
</protein>
<feature type="transmembrane region" description="Helical" evidence="2">
    <location>
        <begin position="81"/>
        <end position="99"/>
    </location>
</feature>
<dbReference type="GeneID" id="89937947"/>
<keyword evidence="2" id="KW-0812">Transmembrane</keyword>
<evidence type="ECO:0000313" key="3">
    <source>
        <dbReference type="EMBL" id="KAK4109480.1"/>
    </source>
</evidence>
<name>A0AAN6T8U5_9PEZI</name>
<evidence type="ECO:0008006" key="5">
    <source>
        <dbReference type="Google" id="ProtNLM"/>
    </source>
</evidence>
<keyword evidence="2" id="KW-0472">Membrane</keyword>
<sequence>MATGSRRALCGAQLFMRLIQMACAVVVLAIFCYFLATLAGYNYRIGFWVKAVTGVSAAGIFYTFVALLFLCCAPGHPFPSILMILLDLGFLAGFLYVAIVNRGGGGSCVGEVKTAFGRGKADSNVLDQDEDDKTSTLPLSLGLACRLQKACLAVSIIATILYLFSTFVGACLIHQRSKEKRGPLPPTDYSSGSGGQRERVGMFGRKGTGNSAQNPNILPAHTAPDDVRDSFATEQTRVGSSGYGGFGDGAGKYDNVPMTGFPNANGGYPYDTNGGVFR</sequence>
<dbReference type="AlphaFoldDB" id="A0AAN6T8U5"/>
<organism evidence="3 4">
    <name type="scientific">Canariomyces notabilis</name>
    <dbReference type="NCBI Taxonomy" id="2074819"/>
    <lineage>
        <taxon>Eukaryota</taxon>
        <taxon>Fungi</taxon>
        <taxon>Dikarya</taxon>
        <taxon>Ascomycota</taxon>
        <taxon>Pezizomycotina</taxon>
        <taxon>Sordariomycetes</taxon>
        <taxon>Sordariomycetidae</taxon>
        <taxon>Sordariales</taxon>
        <taxon>Chaetomiaceae</taxon>
        <taxon>Canariomyces</taxon>
    </lineage>
</organism>
<feature type="region of interest" description="Disordered" evidence="1">
    <location>
        <begin position="179"/>
        <end position="217"/>
    </location>
</feature>
<feature type="transmembrane region" description="Helical" evidence="2">
    <location>
        <begin position="21"/>
        <end position="41"/>
    </location>
</feature>
<evidence type="ECO:0000256" key="2">
    <source>
        <dbReference type="SAM" id="Phobius"/>
    </source>
</evidence>
<comment type="caution">
    <text evidence="3">The sequence shown here is derived from an EMBL/GenBank/DDBJ whole genome shotgun (WGS) entry which is preliminary data.</text>
</comment>
<feature type="transmembrane region" description="Helical" evidence="2">
    <location>
        <begin position="47"/>
        <end position="69"/>
    </location>
</feature>
<reference evidence="3" key="2">
    <citation type="submission" date="2023-05" db="EMBL/GenBank/DDBJ databases">
        <authorList>
            <consortium name="Lawrence Berkeley National Laboratory"/>
            <person name="Steindorff A."/>
            <person name="Hensen N."/>
            <person name="Bonometti L."/>
            <person name="Westerberg I."/>
            <person name="Brannstrom I.O."/>
            <person name="Guillou S."/>
            <person name="Cros-Aarteil S."/>
            <person name="Calhoun S."/>
            <person name="Haridas S."/>
            <person name="Kuo A."/>
            <person name="Mondo S."/>
            <person name="Pangilinan J."/>
            <person name="Riley R."/>
            <person name="Labutti K."/>
            <person name="Andreopoulos B."/>
            <person name="Lipzen A."/>
            <person name="Chen C."/>
            <person name="Yanf M."/>
            <person name="Daum C."/>
            <person name="Ng V."/>
            <person name="Clum A."/>
            <person name="Ohm R."/>
            <person name="Martin F."/>
            <person name="Silar P."/>
            <person name="Natvig D."/>
            <person name="Lalanne C."/>
            <person name="Gautier V."/>
            <person name="Ament-Velasquez S.L."/>
            <person name="Kruys A."/>
            <person name="Hutchinson M.I."/>
            <person name="Powell A.J."/>
            <person name="Barry K."/>
            <person name="Miller A.N."/>
            <person name="Grigoriev I.V."/>
            <person name="Debuchy R."/>
            <person name="Gladieux P."/>
            <person name="Thoren M.H."/>
            <person name="Johannesson H."/>
        </authorList>
    </citation>
    <scope>NUCLEOTIDE SEQUENCE</scope>
    <source>
        <strain evidence="3">CBS 508.74</strain>
    </source>
</reference>
<reference evidence="3" key="1">
    <citation type="journal article" date="2023" name="Mol. Phylogenet. Evol.">
        <title>Genome-scale phylogeny and comparative genomics of the fungal order Sordariales.</title>
        <authorList>
            <person name="Hensen N."/>
            <person name="Bonometti L."/>
            <person name="Westerberg I."/>
            <person name="Brannstrom I.O."/>
            <person name="Guillou S."/>
            <person name="Cros-Aarteil S."/>
            <person name="Calhoun S."/>
            <person name="Haridas S."/>
            <person name="Kuo A."/>
            <person name="Mondo S."/>
            <person name="Pangilinan J."/>
            <person name="Riley R."/>
            <person name="LaButti K."/>
            <person name="Andreopoulos B."/>
            <person name="Lipzen A."/>
            <person name="Chen C."/>
            <person name="Yan M."/>
            <person name="Daum C."/>
            <person name="Ng V."/>
            <person name="Clum A."/>
            <person name="Steindorff A."/>
            <person name="Ohm R.A."/>
            <person name="Martin F."/>
            <person name="Silar P."/>
            <person name="Natvig D.O."/>
            <person name="Lalanne C."/>
            <person name="Gautier V."/>
            <person name="Ament-Velasquez S.L."/>
            <person name="Kruys A."/>
            <person name="Hutchinson M.I."/>
            <person name="Powell A.J."/>
            <person name="Barry K."/>
            <person name="Miller A.N."/>
            <person name="Grigoriev I.V."/>
            <person name="Debuchy R."/>
            <person name="Gladieux P."/>
            <person name="Hiltunen Thoren M."/>
            <person name="Johannesson H."/>
        </authorList>
    </citation>
    <scope>NUCLEOTIDE SEQUENCE</scope>
    <source>
        <strain evidence="3">CBS 508.74</strain>
    </source>
</reference>